<proteinExistence type="predicted"/>
<organism evidence="4 5">
    <name type="scientific">Volvox reticuliferus</name>
    <dbReference type="NCBI Taxonomy" id="1737510"/>
    <lineage>
        <taxon>Eukaryota</taxon>
        <taxon>Viridiplantae</taxon>
        <taxon>Chlorophyta</taxon>
        <taxon>core chlorophytes</taxon>
        <taxon>Chlorophyceae</taxon>
        <taxon>CS clade</taxon>
        <taxon>Chlamydomonadales</taxon>
        <taxon>Volvocaceae</taxon>
        <taxon>Volvox</taxon>
    </lineage>
</organism>
<dbReference type="OrthoDB" id="10352441at2759"/>
<evidence type="ECO:0000313" key="5">
    <source>
        <dbReference type="Proteomes" id="UP000722791"/>
    </source>
</evidence>
<feature type="compositionally biased region" description="Gly residues" evidence="1">
    <location>
        <begin position="496"/>
        <end position="506"/>
    </location>
</feature>
<keyword evidence="2" id="KW-1133">Transmembrane helix</keyword>
<evidence type="ECO:0000256" key="2">
    <source>
        <dbReference type="SAM" id="Phobius"/>
    </source>
</evidence>
<evidence type="ECO:0000313" key="3">
    <source>
        <dbReference type="EMBL" id="GIL86053.1"/>
    </source>
</evidence>
<dbReference type="Proteomes" id="UP000747110">
    <property type="component" value="Unassembled WGS sequence"/>
</dbReference>
<feature type="region of interest" description="Disordered" evidence="1">
    <location>
        <begin position="492"/>
        <end position="532"/>
    </location>
</feature>
<feature type="compositionally biased region" description="Low complexity" evidence="1">
    <location>
        <begin position="507"/>
        <end position="521"/>
    </location>
</feature>
<accession>A0A8J4GCL9</accession>
<keyword evidence="2" id="KW-0472">Membrane</keyword>
<dbReference type="EMBL" id="BNCQ01000016">
    <property type="protein sequence ID" value="GIM04534.1"/>
    <property type="molecule type" value="Genomic_DNA"/>
</dbReference>
<comment type="caution">
    <text evidence="4">The sequence shown here is derived from an EMBL/GenBank/DDBJ whole genome shotgun (WGS) entry which is preliminary data.</text>
</comment>
<feature type="transmembrane region" description="Helical" evidence="2">
    <location>
        <begin position="99"/>
        <end position="116"/>
    </location>
</feature>
<keyword evidence="6" id="KW-1185">Reference proteome</keyword>
<evidence type="ECO:0000313" key="4">
    <source>
        <dbReference type="EMBL" id="GIM04534.1"/>
    </source>
</evidence>
<name>A0A8J4GCL9_9CHLO</name>
<dbReference type="EMBL" id="BNCP01000034">
    <property type="protein sequence ID" value="GIL86053.1"/>
    <property type="molecule type" value="Genomic_DNA"/>
</dbReference>
<evidence type="ECO:0000313" key="6">
    <source>
        <dbReference type="Proteomes" id="UP000747110"/>
    </source>
</evidence>
<protein>
    <submittedName>
        <fullName evidence="4">Uncharacterized protein</fullName>
    </submittedName>
</protein>
<feature type="transmembrane region" description="Helical" evidence="2">
    <location>
        <begin position="6"/>
        <end position="28"/>
    </location>
</feature>
<gene>
    <name evidence="3" type="ORF">Vretifemale_14291</name>
    <name evidence="4" type="ORF">Vretimale_9081</name>
</gene>
<dbReference type="Proteomes" id="UP000722791">
    <property type="component" value="Unassembled WGS sequence"/>
</dbReference>
<evidence type="ECO:0000256" key="1">
    <source>
        <dbReference type="SAM" id="MobiDB-lite"/>
    </source>
</evidence>
<keyword evidence="2" id="KW-0812">Transmembrane</keyword>
<reference evidence="4" key="1">
    <citation type="journal article" date="2021" name="Proc. Natl. Acad. Sci. U.S.A.">
        <title>Three genomes in the algal genus Volvox reveal the fate of a haploid sex-determining region after a transition to homothallism.</title>
        <authorList>
            <person name="Yamamoto K."/>
            <person name="Hamaji T."/>
            <person name="Kawai-Toyooka H."/>
            <person name="Matsuzaki R."/>
            <person name="Takahashi F."/>
            <person name="Nishimura Y."/>
            <person name="Kawachi M."/>
            <person name="Noguchi H."/>
            <person name="Minakuchi Y."/>
            <person name="Umen J.G."/>
            <person name="Toyoda A."/>
            <person name="Nozaki H."/>
        </authorList>
    </citation>
    <scope>NUCLEOTIDE SEQUENCE</scope>
    <source>
        <strain evidence="4">NIES-3785</strain>
        <strain evidence="3">NIES-3786</strain>
    </source>
</reference>
<sequence length="542" mass="60711">MAGLSTQVVVALAIGAVGVLFSVFSNIFQLINSNRFNKYQAKLQALQRQQTRFENVEELMEVYKKPLVESANELQLRLSLWLLWTRQKISGDSGERRQAYMLHSTLYLFGAFLGWLEVIRQEIVFVTGPRAEILNEVIDAIKFQFTGETPVQGVPYTAGSFGVPEGLEYSLENTWHILQLYHDIQTHKHTVELRAVGEVMLSERTYDNDKKDIASTNLAVIGYAEFVRRFTMKEPTLEEFTANGCDYTKFREAKDKWDASKEKLLQDNMRPLTRSIQKWLELQPELRPTERIAMLQVLLCKLIDLLDDGVGCSSNGGDRDARGGRRGQPPIPERFLSRNEWLSPKLDHLRLDALMWLWDRPFMMDCVSLVDPVRRRSWLVLLSTQEPWLNIFGEEVPLGVFRKLAFPGFREDLQRQGVRAGGGRRNTVGGSPYLAAAFPPKPPTVSFMRNPIYYLQVNAPQLWAMLTCSAFQDGGPLQDPFSYSPYAAAPGADSATGGGGGVGGGAVPVAVANPPRSSAVPPLSPPPPAHQRSLYVNPVANI</sequence>
<dbReference type="AlphaFoldDB" id="A0A8J4GCL9"/>